<evidence type="ECO:0000313" key="3">
    <source>
        <dbReference type="Proteomes" id="UP000295662"/>
    </source>
</evidence>
<name>A0A4V3FEK5_9BACT</name>
<evidence type="ECO:0000256" key="1">
    <source>
        <dbReference type="SAM" id="SignalP"/>
    </source>
</evidence>
<dbReference type="EMBL" id="SOCA01000007">
    <property type="protein sequence ID" value="TDU67273.1"/>
    <property type="molecule type" value="Genomic_DNA"/>
</dbReference>
<dbReference type="AlphaFoldDB" id="A0A4V3FEK5"/>
<evidence type="ECO:0000313" key="2">
    <source>
        <dbReference type="EMBL" id="TDU67273.1"/>
    </source>
</evidence>
<proteinExistence type="predicted"/>
<organism evidence="2 3">
    <name type="scientific">Prosthecobacter fusiformis</name>
    <dbReference type="NCBI Taxonomy" id="48464"/>
    <lineage>
        <taxon>Bacteria</taxon>
        <taxon>Pseudomonadati</taxon>
        <taxon>Verrucomicrobiota</taxon>
        <taxon>Verrucomicrobiia</taxon>
        <taxon>Verrucomicrobiales</taxon>
        <taxon>Verrucomicrobiaceae</taxon>
        <taxon>Prosthecobacter</taxon>
    </lineage>
</organism>
<sequence length="47" mass="4770">MKALLILSLAAVSLGLSSCANCCKSKSAACCKPGDSKCATCDSKKKM</sequence>
<feature type="signal peptide" evidence="1">
    <location>
        <begin position="1"/>
        <end position="22"/>
    </location>
</feature>
<dbReference type="Proteomes" id="UP000295662">
    <property type="component" value="Unassembled WGS sequence"/>
</dbReference>
<reference evidence="2 3" key="1">
    <citation type="submission" date="2019-03" db="EMBL/GenBank/DDBJ databases">
        <title>Genomic Encyclopedia of Archaeal and Bacterial Type Strains, Phase II (KMG-II): from individual species to whole genera.</title>
        <authorList>
            <person name="Goeker M."/>
        </authorList>
    </citation>
    <scope>NUCLEOTIDE SEQUENCE [LARGE SCALE GENOMIC DNA]</scope>
    <source>
        <strain evidence="2 3">ATCC 25309</strain>
    </source>
</reference>
<dbReference type="RefSeq" id="WP_166647313.1">
    <property type="nucleotide sequence ID" value="NZ_SOCA01000007.1"/>
</dbReference>
<dbReference type="PROSITE" id="PS51257">
    <property type="entry name" value="PROKAR_LIPOPROTEIN"/>
    <property type="match status" value="1"/>
</dbReference>
<comment type="caution">
    <text evidence="2">The sequence shown here is derived from an EMBL/GenBank/DDBJ whole genome shotgun (WGS) entry which is preliminary data.</text>
</comment>
<keyword evidence="3" id="KW-1185">Reference proteome</keyword>
<keyword evidence="1" id="KW-0732">Signal</keyword>
<gene>
    <name evidence="2" type="ORF">EI77_03475</name>
</gene>
<feature type="chain" id="PRO_5020600108" evidence="1">
    <location>
        <begin position="23"/>
        <end position="47"/>
    </location>
</feature>
<protein>
    <submittedName>
        <fullName evidence="2">Uncharacterized protein</fullName>
    </submittedName>
</protein>
<accession>A0A4V3FEK5</accession>